<evidence type="ECO:0000313" key="8">
    <source>
        <dbReference type="EMBL" id="EIE20736.1"/>
    </source>
</evidence>
<evidence type="ECO:0000256" key="3">
    <source>
        <dbReference type="ARBA" id="ARBA00022723"/>
    </source>
</evidence>
<keyword evidence="4" id="KW-0223">Dioxygenase</keyword>
<evidence type="ECO:0000256" key="2">
    <source>
        <dbReference type="ARBA" id="ARBA00005896"/>
    </source>
</evidence>
<keyword evidence="5" id="KW-0560">Oxidoreductase</keyword>
<evidence type="ECO:0000256" key="5">
    <source>
        <dbReference type="ARBA" id="ARBA00023002"/>
    </source>
</evidence>
<dbReference type="AlphaFoldDB" id="I0YQR7"/>
<dbReference type="Proteomes" id="UP000007264">
    <property type="component" value="Unassembled WGS sequence"/>
</dbReference>
<sequence>MPSKTRRGRVSVVSFRTEQKSKSELKGKFEQVGWSLEELHPTLGAQITGVSTDPSSFSPEQRTLLAAALATHELLVFPDQVLTPAQEFAFITSFPHDERAVARAQDSLKGQSTDSPVLRIPDCPLITVWPHGIALNDYWGLSTPEPLWEDHHAAWRQDWGDRPVSNSLSALYHVESNDKNHTSFTSATAAWDRLTPEEQTAAAKLRAVYRRDAFAGSGVNDTCEHGVLRMPHDACKGAVAAADARGTSGTAMPLFNEDPLTGARALNSHPLHFYTFEGMQRPEAGELLKSYILPVISPDKVLKVTWKRGDLAIWNNRRVLHTGTPSREADKSATRLFHMTLLDCDTPLQPIDP</sequence>
<dbReference type="PANTHER" id="PTHR43779">
    <property type="entry name" value="DIOXYGENASE RV0097-RELATED"/>
    <property type="match status" value="1"/>
</dbReference>
<feature type="domain" description="TauD/TfdA-like" evidence="7">
    <location>
        <begin position="37"/>
        <end position="328"/>
    </location>
</feature>
<protein>
    <submittedName>
        <fullName evidence="8">Clavaminate synthase-like protein</fullName>
    </submittedName>
</protein>
<dbReference type="EMBL" id="AGSI01000014">
    <property type="protein sequence ID" value="EIE20736.1"/>
    <property type="molecule type" value="Genomic_DNA"/>
</dbReference>
<evidence type="ECO:0000259" key="7">
    <source>
        <dbReference type="Pfam" id="PF02668"/>
    </source>
</evidence>
<proteinExistence type="inferred from homology"/>
<dbReference type="GO" id="GO:0051213">
    <property type="term" value="F:dioxygenase activity"/>
    <property type="evidence" value="ECO:0007669"/>
    <property type="project" value="UniProtKB-KW"/>
</dbReference>
<keyword evidence="3" id="KW-0479">Metal-binding</keyword>
<dbReference type="InterPro" id="IPR042098">
    <property type="entry name" value="TauD-like_sf"/>
</dbReference>
<evidence type="ECO:0000256" key="1">
    <source>
        <dbReference type="ARBA" id="ARBA00001954"/>
    </source>
</evidence>
<reference evidence="8 9" key="1">
    <citation type="journal article" date="2012" name="Genome Biol.">
        <title>The genome of the polar eukaryotic microalga coccomyxa subellipsoidea reveals traits of cold adaptation.</title>
        <authorList>
            <person name="Blanc G."/>
            <person name="Agarkova I."/>
            <person name="Grimwood J."/>
            <person name="Kuo A."/>
            <person name="Brueggeman A."/>
            <person name="Dunigan D."/>
            <person name="Gurnon J."/>
            <person name="Ladunga I."/>
            <person name="Lindquist E."/>
            <person name="Lucas S."/>
            <person name="Pangilinan J."/>
            <person name="Proschold T."/>
            <person name="Salamov A."/>
            <person name="Schmutz J."/>
            <person name="Weeks D."/>
            <person name="Yamada T."/>
            <person name="Claverie J.M."/>
            <person name="Grigoriev I."/>
            <person name="Van Etten J."/>
            <person name="Lomsadze A."/>
            <person name="Borodovsky M."/>
        </authorList>
    </citation>
    <scope>NUCLEOTIDE SEQUENCE [LARGE SCALE GENOMIC DNA]</scope>
    <source>
        <strain evidence="8 9">C-169</strain>
    </source>
</reference>
<name>I0YQR7_COCSC</name>
<keyword evidence="9" id="KW-1185">Reference proteome</keyword>
<dbReference type="Pfam" id="PF02668">
    <property type="entry name" value="TauD"/>
    <property type="match status" value="1"/>
</dbReference>
<dbReference type="SUPFAM" id="SSF51197">
    <property type="entry name" value="Clavaminate synthase-like"/>
    <property type="match status" value="1"/>
</dbReference>
<dbReference type="OrthoDB" id="10257314at2759"/>
<comment type="cofactor">
    <cofactor evidence="1">
        <name>Fe(2+)</name>
        <dbReference type="ChEBI" id="CHEBI:29033"/>
    </cofactor>
</comment>
<dbReference type="GO" id="GO:0046872">
    <property type="term" value="F:metal ion binding"/>
    <property type="evidence" value="ECO:0007669"/>
    <property type="project" value="UniProtKB-KW"/>
</dbReference>
<comment type="similarity">
    <text evidence="2">Belongs to the TfdA dioxygenase family.</text>
</comment>
<dbReference type="InterPro" id="IPR003819">
    <property type="entry name" value="TauD/TfdA-like"/>
</dbReference>
<organism evidence="8 9">
    <name type="scientific">Coccomyxa subellipsoidea (strain C-169)</name>
    <name type="common">Green microalga</name>
    <dbReference type="NCBI Taxonomy" id="574566"/>
    <lineage>
        <taxon>Eukaryota</taxon>
        <taxon>Viridiplantae</taxon>
        <taxon>Chlorophyta</taxon>
        <taxon>core chlorophytes</taxon>
        <taxon>Trebouxiophyceae</taxon>
        <taxon>Trebouxiophyceae incertae sedis</taxon>
        <taxon>Coccomyxaceae</taxon>
        <taxon>Coccomyxa</taxon>
        <taxon>Coccomyxa subellipsoidea</taxon>
    </lineage>
</organism>
<evidence type="ECO:0000313" key="9">
    <source>
        <dbReference type="Proteomes" id="UP000007264"/>
    </source>
</evidence>
<comment type="caution">
    <text evidence="8">The sequence shown here is derived from an EMBL/GenBank/DDBJ whole genome shotgun (WGS) entry which is preliminary data.</text>
</comment>
<dbReference type="GeneID" id="17038715"/>
<evidence type="ECO:0000256" key="6">
    <source>
        <dbReference type="ARBA" id="ARBA00023004"/>
    </source>
</evidence>
<keyword evidence="6" id="KW-0408">Iron</keyword>
<dbReference type="RefSeq" id="XP_005645280.1">
    <property type="nucleotide sequence ID" value="XM_005645223.1"/>
</dbReference>
<accession>I0YQR7</accession>
<dbReference type="PANTHER" id="PTHR43779:SF2">
    <property type="entry name" value="ALPHA-KETOGLUTARATE-DEPENDENT XANTHINE DIOXYGENASE XAN1"/>
    <property type="match status" value="1"/>
</dbReference>
<evidence type="ECO:0000256" key="4">
    <source>
        <dbReference type="ARBA" id="ARBA00022964"/>
    </source>
</evidence>
<dbReference type="InterPro" id="IPR051178">
    <property type="entry name" value="TfdA_dioxygenase"/>
</dbReference>
<dbReference type="KEGG" id="csl:COCSUDRAFT_33873"/>
<gene>
    <name evidence="8" type="ORF">COCSUDRAFT_33873</name>
</gene>
<dbReference type="Gene3D" id="3.60.130.10">
    <property type="entry name" value="Clavaminate synthase-like"/>
    <property type="match status" value="1"/>
</dbReference>